<gene>
    <name evidence="1" type="ORF">CIPAW_10G134800</name>
</gene>
<evidence type="ECO:0000313" key="1">
    <source>
        <dbReference type="EMBL" id="KAG6639910.1"/>
    </source>
</evidence>
<dbReference type="EMBL" id="CM031818">
    <property type="protein sequence ID" value="KAG6639910.1"/>
    <property type="molecule type" value="Genomic_DNA"/>
</dbReference>
<protein>
    <submittedName>
        <fullName evidence="1">Uncharacterized protein</fullName>
    </submittedName>
</protein>
<reference evidence="1" key="1">
    <citation type="submission" date="2020-12" db="EMBL/GenBank/DDBJ databases">
        <title>WGS assembly of Carya illinoinensis cv. Pawnee.</title>
        <authorList>
            <person name="Platts A."/>
            <person name="Shu S."/>
            <person name="Wright S."/>
            <person name="Barry K."/>
            <person name="Edger P."/>
            <person name="Pires J.C."/>
            <person name="Schmutz J."/>
        </authorList>
    </citation>
    <scope>NUCLEOTIDE SEQUENCE</scope>
    <source>
        <tissue evidence="1">Leaf</tissue>
    </source>
</reference>
<proteinExistence type="predicted"/>
<dbReference type="AlphaFoldDB" id="A0A8T1PH73"/>
<accession>A0A8T1PH73</accession>
<evidence type="ECO:0000313" key="2">
    <source>
        <dbReference type="Proteomes" id="UP000811609"/>
    </source>
</evidence>
<organism evidence="1 2">
    <name type="scientific">Carya illinoinensis</name>
    <name type="common">Pecan</name>
    <dbReference type="NCBI Taxonomy" id="32201"/>
    <lineage>
        <taxon>Eukaryota</taxon>
        <taxon>Viridiplantae</taxon>
        <taxon>Streptophyta</taxon>
        <taxon>Embryophyta</taxon>
        <taxon>Tracheophyta</taxon>
        <taxon>Spermatophyta</taxon>
        <taxon>Magnoliopsida</taxon>
        <taxon>eudicotyledons</taxon>
        <taxon>Gunneridae</taxon>
        <taxon>Pentapetalae</taxon>
        <taxon>rosids</taxon>
        <taxon>fabids</taxon>
        <taxon>Fagales</taxon>
        <taxon>Juglandaceae</taxon>
        <taxon>Carya</taxon>
    </lineage>
</organism>
<keyword evidence="2" id="KW-1185">Reference proteome</keyword>
<dbReference type="Proteomes" id="UP000811609">
    <property type="component" value="Chromosome 10"/>
</dbReference>
<comment type="caution">
    <text evidence="1">The sequence shown here is derived from an EMBL/GenBank/DDBJ whole genome shotgun (WGS) entry which is preliminary data.</text>
</comment>
<name>A0A8T1PH73_CARIL</name>
<sequence length="101" mass="11818">MSLHFPSSVNKVLLNLIYTLSRFGLLSSFNLQPPNLCRPPYLPVHLPLIICQPCVVLIPLQFWNLLQNPLLLELMLQISLVRVHQKLHEIWIPKYFVPIPW</sequence>